<name>A0ABY4C7U5_9BACT</name>
<evidence type="ECO:0000256" key="1">
    <source>
        <dbReference type="ARBA" id="ARBA00004752"/>
    </source>
</evidence>
<keyword evidence="6 7" id="KW-0961">Cell wall biogenesis/degradation</keyword>
<evidence type="ECO:0000256" key="6">
    <source>
        <dbReference type="ARBA" id="ARBA00023316"/>
    </source>
</evidence>
<feature type="signal peptide" evidence="8">
    <location>
        <begin position="1"/>
        <end position="21"/>
    </location>
</feature>
<dbReference type="InterPro" id="IPR038063">
    <property type="entry name" value="Transpep_catalytic_dom"/>
</dbReference>
<dbReference type="InterPro" id="IPR005490">
    <property type="entry name" value="LD_TPept_cat_dom"/>
</dbReference>
<feature type="active site" description="Nucleophile" evidence="7">
    <location>
        <position position="193"/>
    </location>
</feature>
<keyword evidence="5 7" id="KW-0573">Peptidoglycan synthesis</keyword>
<proteinExistence type="inferred from homology"/>
<dbReference type="Pfam" id="PF03734">
    <property type="entry name" value="YkuD"/>
    <property type="match status" value="1"/>
</dbReference>
<comment type="pathway">
    <text evidence="1 7">Cell wall biogenesis; peptidoglycan biosynthesis.</text>
</comment>
<keyword evidence="3" id="KW-0808">Transferase</keyword>
<evidence type="ECO:0000313" key="10">
    <source>
        <dbReference type="EMBL" id="UOF01056.1"/>
    </source>
</evidence>
<dbReference type="Gene3D" id="2.40.440.10">
    <property type="entry name" value="L,D-transpeptidase catalytic domain-like"/>
    <property type="match status" value="1"/>
</dbReference>
<dbReference type="CDD" id="cd16913">
    <property type="entry name" value="YkuD_like"/>
    <property type="match status" value="1"/>
</dbReference>
<evidence type="ECO:0000259" key="9">
    <source>
        <dbReference type="PROSITE" id="PS52029"/>
    </source>
</evidence>
<dbReference type="PROSITE" id="PS52029">
    <property type="entry name" value="LD_TPASE"/>
    <property type="match status" value="1"/>
</dbReference>
<evidence type="ECO:0000256" key="2">
    <source>
        <dbReference type="ARBA" id="ARBA00005992"/>
    </source>
</evidence>
<feature type="domain" description="L,D-TPase catalytic" evidence="9">
    <location>
        <begin position="84"/>
        <end position="216"/>
    </location>
</feature>
<feature type="active site" description="Proton donor/acceptor" evidence="7">
    <location>
        <position position="175"/>
    </location>
</feature>
<reference evidence="10" key="1">
    <citation type="submission" date="2022-03" db="EMBL/GenBank/DDBJ databases">
        <title>Genome Identification and Characterization of new species Bdellovibrio reynosense LBG001 sp. nov. from a Mexico soil sample.</title>
        <authorList>
            <person name="Camilli A."/>
            <person name="Ajao Y."/>
            <person name="Guo X."/>
        </authorList>
    </citation>
    <scope>NUCLEOTIDE SEQUENCE</scope>
    <source>
        <strain evidence="10">LBG001</strain>
    </source>
</reference>
<feature type="chain" id="PRO_5045542852" evidence="8">
    <location>
        <begin position="22"/>
        <end position="264"/>
    </location>
</feature>
<dbReference type="RefSeq" id="WP_243537304.1">
    <property type="nucleotide sequence ID" value="NZ_CP093442.1"/>
</dbReference>
<evidence type="ECO:0000256" key="7">
    <source>
        <dbReference type="PROSITE-ProRule" id="PRU01373"/>
    </source>
</evidence>
<sequence length="264" mass="29723">MKALKYGVIVLSLLAGPMASASFWGKVKNAFNDCKYDEKDYPLIYQYEKSITNKLPEHFAGRFSESDFNTKPWMRDFKYVLVVNKGEGGLYGQTLRIYDHGILIHTAKVSTGRENLELKRKNKECTGAPPKSYWSQTPTGYYTPKFLSKDHKSSSWDSSMPFAVFFDVENGLALHEVYSKYKDYLGGRASGGCVRQDAGTAEFVFNAVKSTEYAMIPEINVDGTPVLDESGNVKYISQQTWVNPRTGEAVKFNTFGTLIIVEDN</sequence>
<evidence type="ECO:0000256" key="3">
    <source>
        <dbReference type="ARBA" id="ARBA00022679"/>
    </source>
</evidence>
<comment type="similarity">
    <text evidence="2">Belongs to the YkuD family.</text>
</comment>
<keyword evidence="4 7" id="KW-0133">Cell shape</keyword>
<evidence type="ECO:0000313" key="11">
    <source>
        <dbReference type="Proteomes" id="UP000830116"/>
    </source>
</evidence>
<keyword evidence="8" id="KW-0732">Signal</keyword>
<gene>
    <name evidence="10" type="ORF">MNR06_15250</name>
</gene>
<organism evidence="10 11">
    <name type="scientific">Bdellovibrio reynosensis</name>
    <dbReference type="NCBI Taxonomy" id="2835041"/>
    <lineage>
        <taxon>Bacteria</taxon>
        <taxon>Pseudomonadati</taxon>
        <taxon>Bdellovibrionota</taxon>
        <taxon>Bdellovibrionia</taxon>
        <taxon>Bdellovibrionales</taxon>
        <taxon>Pseudobdellovibrionaceae</taxon>
        <taxon>Bdellovibrio</taxon>
    </lineage>
</organism>
<dbReference type="SUPFAM" id="SSF141523">
    <property type="entry name" value="L,D-transpeptidase catalytic domain-like"/>
    <property type="match status" value="1"/>
</dbReference>
<protein>
    <submittedName>
        <fullName evidence="10">L,D-transpeptidase</fullName>
    </submittedName>
</protein>
<keyword evidence="11" id="KW-1185">Reference proteome</keyword>
<dbReference type="EMBL" id="CP093442">
    <property type="protein sequence ID" value="UOF01056.1"/>
    <property type="molecule type" value="Genomic_DNA"/>
</dbReference>
<evidence type="ECO:0000256" key="4">
    <source>
        <dbReference type="ARBA" id="ARBA00022960"/>
    </source>
</evidence>
<accession>A0ABY4C7U5</accession>
<dbReference type="Proteomes" id="UP000830116">
    <property type="component" value="Chromosome"/>
</dbReference>
<evidence type="ECO:0000256" key="5">
    <source>
        <dbReference type="ARBA" id="ARBA00022984"/>
    </source>
</evidence>
<evidence type="ECO:0000256" key="8">
    <source>
        <dbReference type="SAM" id="SignalP"/>
    </source>
</evidence>